<protein>
    <submittedName>
        <fullName evidence="1">Uncharacterized protein</fullName>
    </submittedName>
</protein>
<organism evidence="1 2">
    <name type="scientific">Larimichthys crocea</name>
    <name type="common">Large yellow croaker</name>
    <name type="synonym">Pseudosciaena crocea</name>
    <dbReference type="NCBI Taxonomy" id="215358"/>
    <lineage>
        <taxon>Eukaryota</taxon>
        <taxon>Metazoa</taxon>
        <taxon>Chordata</taxon>
        <taxon>Craniata</taxon>
        <taxon>Vertebrata</taxon>
        <taxon>Euteleostomi</taxon>
        <taxon>Actinopterygii</taxon>
        <taxon>Neopterygii</taxon>
        <taxon>Teleostei</taxon>
        <taxon>Neoteleostei</taxon>
        <taxon>Acanthomorphata</taxon>
        <taxon>Eupercaria</taxon>
        <taxon>Sciaenidae</taxon>
        <taxon>Larimichthys</taxon>
    </lineage>
</organism>
<keyword evidence="2" id="KW-1185">Reference proteome</keyword>
<comment type="caution">
    <text evidence="1">The sequence shown here is derived from an EMBL/GenBank/DDBJ whole genome shotgun (WGS) entry which is preliminary data.</text>
</comment>
<accession>A0ACD3RQZ8</accession>
<sequence length="1229" mass="139863">MTGKQNQASRQNVSPTLECQEIEAFASASPTLILSDQVTAAFLVKRRKTATLWSQNDYRQTENDHKSDTQNSYDELQQQTNIITIAKTHKTTTKRHKTIAKTHKRLQRDTNNCKETQTTAKRHKTTAKRHKRLQRDTKRLQRDTNDYKETQNDCRDTYDCKETQTTTERHKTTAKRRKQLQRDTNNYKVTQNDCKETQNNSKETHTTTERSKTTTKRHKQLQRDTNNYKETQNKTCVVQYDYEYKAKDGRLVSIKPNESYILVSKTNEHWWHVRKDQHTRPFYVPAQYVKELPSLTEDSPGPNKLDSPECVTNSKPAGMANTTPASGAIKLSTHGASRETYRFSTFGFCEEVPDIKPCKPLNEGQTTSSFAHTLDNIKTHNSTGGFSSDSASLETDDSSQLYAKPHPVPKVKNAQRQSKSPPRDDKVEQNQTFQQDEDMDFPLPPDLPVYDSIPEINVTQFEAFPELPDPDASDDTCEQQSLTQTSCTDALSTEQVKNESLRSAVYVNVAELRQSISESPPSGPSSYSPSYLDPEGWEVHVDEESGQEYYYHPTTGRTTWDNPFLDSPTDPESLRVEETCSPSPTPSPLFSPSTASPPSAWTSDWEELVDETSGRPYFYNPMSGETSWEPPEQLSPYPPLMEPMSVHRFHEDGPPPLPEEDYPPEDYPTADQRDSYEDLLATGPSTLPKEYTFSHVSRTVIPRANLDRSTPAGWTLTVDPNGTWVFTSEHSPEQWIKSVDDRGQTYYYLRDGSRSLWTLPEAPAAHGQSRMENGLEADNVSVIKNWRHTMGPSQFNLAPDDGRFVPTHRRNTSDYSSDSSSTGNSPETQHNVQNLEKAGILNKTKVSENGKKVRKNWTQTWTVLHGGVLTFHKDPKSAAMGASNKTNQIVPEFTVELRGATIGWASKDKSSKKNVLELKGKNGVEFLIQYDTESIISDWHKVLTDTIRQLEYQDHHSEEEDSDLYEKIGSTDVARDDKFGSTVDKRRPSRPSVTHSSSSGGDADQKRVRTKLMKFLMKRPTLQSVKEKGYIRDNVFGCHLATLCSQERTTVPSFVEKCIKAVENRGLDIDGLYRVSGNLAVIQKLRFKADHEELDLEDGQWEDVHVITGALKLFFRELPEPLFPFSHFNKFIAAIRIPDYNTKLSCVYELVKTLPPSNHDTMKLLFGHLRRVIQFGEDNRMTVQNVAIVFGPTLLRPETESANITMHMVFQNQIVEFILNEYERIFYSS</sequence>
<proteinExistence type="predicted"/>
<gene>
    <name evidence="1" type="ORF">E3U43_012191</name>
</gene>
<reference evidence="1" key="1">
    <citation type="submission" date="2018-11" db="EMBL/GenBank/DDBJ databases">
        <title>The sequence and de novo assembly of Larimichthys crocea genome using PacBio and Hi-C technologies.</title>
        <authorList>
            <person name="Xu P."/>
            <person name="Chen B."/>
            <person name="Zhou Z."/>
            <person name="Ke Q."/>
            <person name="Wu Y."/>
            <person name="Bai H."/>
            <person name="Pu F."/>
        </authorList>
    </citation>
    <scope>NUCLEOTIDE SEQUENCE</scope>
    <source>
        <tissue evidence="1">Muscle</tissue>
    </source>
</reference>
<evidence type="ECO:0000313" key="1">
    <source>
        <dbReference type="EMBL" id="TMS21926.1"/>
    </source>
</evidence>
<name>A0ACD3RQZ8_LARCR</name>
<dbReference type="EMBL" id="CM011675">
    <property type="protein sequence ID" value="TMS21926.1"/>
    <property type="molecule type" value="Genomic_DNA"/>
</dbReference>
<evidence type="ECO:0000313" key="2">
    <source>
        <dbReference type="Proteomes" id="UP000793456"/>
    </source>
</evidence>
<dbReference type="Proteomes" id="UP000793456">
    <property type="component" value="Chromosome II"/>
</dbReference>